<keyword evidence="2" id="KW-1185">Reference proteome</keyword>
<dbReference type="Proteomes" id="UP000733379">
    <property type="component" value="Unassembled WGS sequence"/>
</dbReference>
<dbReference type="RefSeq" id="WP_215916827.1">
    <property type="nucleotide sequence ID" value="NZ_JAHKNI010000003.1"/>
</dbReference>
<evidence type="ECO:0000313" key="2">
    <source>
        <dbReference type="Proteomes" id="UP000733379"/>
    </source>
</evidence>
<evidence type="ECO:0000313" key="1">
    <source>
        <dbReference type="EMBL" id="MBU3061909.1"/>
    </source>
</evidence>
<proteinExistence type="predicted"/>
<gene>
    <name evidence="1" type="ORF">KO481_10265</name>
</gene>
<dbReference type="EMBL" id="JAHKNI010000003">
    <property type="protein sequence ID" value="MBU3061909.1"/>
    <property type="molecule type" value="Genomic_DNA"/>
</dbReference>
<name>A0ABS6AV53_9NOCA</name>
<sequence length="87" mass="9450">MRPATAVDLLDPAAELGHPAVSVLEGILRSGQERGEFRDFDPTVMTTLVQRAIDGLPFLLDIRPGLDIAAYGREVSTAFDLATRAQR</sequence>
<dbReference type="SUPFAM" id="SSF48498">
    <property type="entry name" value="Tetracyclin repressor-like, C-terminal domain"/>
    <property type="match status" value="1"/>
</dbReference>
<dbReference type="InterPro" id="IPR036271">
    <property type="entry name" value="Tet_transcr_reg_TetR-rel_C_sf"/>
</dbReference>
<accession>A0ABS6AV53</accession>
<reference evidence="1 2" key="1">
    <citation type="submission" date="2021-06" db="EMBL/GenBank/DDBJ databases">
        <title>Actinomycetes sequencing.</title>
        <authorList>
            <person name="Shan Q."/>
        </authorList>
    </citation>
    <scope>NUCLEOTIDE SEQUENCE [LARGE SCALE GENOMIC DNA]</scope>
    <source>
        <strain evidence="1 2">NEAU-G5</strain>
    </source>
</reference>
<organism evidence="1 2">
    <name type="scientific">Nocardia albiluteola</name>
    <dbReference type="NCBI Taxonomy" id="2842303"/>
    <lineage>
        <taxon>Bacteria</taxon>
        <taxon>Bacillati</taxon>
        <taxon>Actinomycetota</taxon>
        <taxon>Actinomycetes</taxon>
        <taxon>Mycobacteriales</taxon>
        <taxon>Nocardiaceae</taxon>
        <taxon>Nocardia</taxon>
    </lineage>
</organism>
<evidence type="ECO:0008006" key="3">
    <source>
        <dbReference type="Google" id="ProtNLM"/>
    </source>
</evidence>
<protein>
    <recommendedName>
        <fullName evidence="3">TetR family transcriptional regulator</fullName>
    </recommendedName>
</protein>
<dbReference type="Gene3D" id="1.10.357.10">
    <property type="entry name" value="Tetracycline Repressor, domain 2"/>
    <property type="match status" value="1"/>
</dbReference>
<comment type="caution">
    <text evidence="1">The sequence shown here is derived from an EMBL/GenBank/DDBJ whole genome shotgun (WGS) entry which is preliminary data.</text>
</comment>